<sequence length="105" mass="12110">MQAKEKSEPVIISPLRRWLHRGWRIPLVAGLLVALLTSTGVTIMEWLENPGGIFHDASGTRWRFVYETYISWFIPTWITTSGICLLLSLGLTLLHHYHLNKPDRD</sequence>
<evidence type="ECO:0000256" key="1">
    <source>
        <dbReference type="SAM" id="Phobius"/>
    </source>
</evidence>
<protein>
    <submittedName>
        <fullName evidence="2">Uncharacterized protein</fullName>
    </submittedName>
</protein>
<keyword evidence="3" id="KW-1185">Reference proteome</keyword>
<keyword evidence="1" id="KW-0472">Membrane</keyword>
<keyword evidence="1" id="KW-1133">Transmembrane helix</keyword>
<dbReference type="EMBL" id="FQXG01000002">
    <property type="protein sequence ID" value="SHH31016.1"/>
    <property type="molecule type" value="Genomic_DNA"/>
</dbReference>
<dbReference type="AlphaFoldDB" id="A0A1M5RXP0"/>
<reference evidence="3" key="1">
    <citation type="submission" date="2016-11" db="EMBL/GenBank/DDBJ databases">
        <authorList>
            <person name="Varghese N."/>
            <person name="Submissions S."/>
        </authorList>
    </citation>
    <scope>NUCLEOTIDE SEQUENCE [LARGE SCALE GENOMIC DNA]</scope>
    <source>
        <strain evidence="3">DSM 16917</strain>
    </source>
</reference>
<feature type="transmembrane region" description="Helical" evidence="1">
    <location>
        <begin position="25"/>
        <end position="44"/>
    </location>
</feature>
<feature type="transmembrane region" description="Helical" evidence="1">
    <location>
        <begin position="69"/>
        <end position="94"/>
    </location>
</feature>
<dbReference type="RefSeq" id="WP_143165550.1">
    <property type="nucleotide sequence ID" value="NZ_FQXG01000002.1"/>
</dbReference>
<dbReference type="OrthoDB" id="6267163at2"/>
<proteinExistence type="predicted"/>
<accession>A0A1M5RXP0</accession>
<dbReference type="Proteomes" id="UP000184268">
    <property type="component" value="Unassembled WGS sequence"/>
</dbReference>
<organism evidence="2 3">
    <name type="scientific">Ferrimonas marina</name>
    <dbReference type="NCBI Taxonomy" id="299255"/>
    <lineage>
        <taxon>Bacteria</taxon>
        <taxon>Pseudomonadati</taxon>
        <taxon>Pseudomonadota</taxon>
        <taxon>Gammaproteobacteria</taxon>
        <taxon>Alteromonadales</taxon>
        <taxon>Ferrimonadaceae</taxon>
        <taxon>Ferrimonas</taxon>
    </lineage>
</organism>
<evidence type="ECO:0000313" key="3">
    <source>
        <dbReference type="Proteomes" id="UP000184268"/>
    </source>
</evidence>
<name>A0A1M5RXP0_9GAMM</name>
<keyword evidence="1" id="KW-0812">Transmembrane</keyword>
<gene>
    <name evidence="2" type="ORF">SAMN02745129_1792</name>
</gene>
<evidence type="ECO:0000313" key="2">
    <source>
        <dbReference type="EMBL" id="SHH31016.1"/>
    </source>
</evidence>